<dbReference type="InterPro" id="IPR015867">
    <property type="entry name" value="N-reg_PII/ATP_PRibTrfase_C"/>
</dbReference>
<dbReference type="PIRSF" id="PIRSF006483">
    <property type="entry name" value="Membrane_protein_YitT"/>
    <property type="match status" value="1"/>
</dbReference>
<evidence type="ECO:0000259" key="7">
    <source>
        <dbReference type="Pfam" id="PF10035"/>
    </source>
</evidence>
<dbReference type="RefSeq" id="WP_155114087.1">
    <property type="nucleotide sequence ID" value="NZ_WMIB01000033.1"/>
</dbReference>
<gene>
    <name evidence="8" type="ORF">GKZ89_19530</name>
</gene>
<evidence type="ECO:0000256" key="6">
    <source>
        <dbReference type="SAM" id="Phobius"/>
    </source>
</evidence>
<organism evidence="8 9">
    <name type="scientific">Metabacillus mangrovi</name>
    <dbReference type="NCBI Taxonomy" id="1491830"/>
    <lineage>
        <taxon>Bacteria</taxon>
        <taxon>Bacillati</taxon>
        <taxon>Bacillota</taxon>
        <taxon>Bacilli</taxon>
        <taxon>Bacillales</taxon>
        <taxon>Bacillaceae</taxon>
        <taxon>Metabacillus</taxon>
    </lineage>
</organism>
<evidence type="ECO:0000256" key="5">
    <source>
        <dbReference type="ARBA" id="ARBA00023136"/>
    </source>
</evidence>
<protein>
    <submittedName>
        <fullName evidence="8">DUF2179 domain-containing protein</fullName>
    </submittedName>
</protein>
<reference evidence="8 9" key="1">
    <citation type="journal article" date="2017" name="Int. J. Syst. Evol. Microbiol.">
        <title>Bacillus mangrovi sp. nov., isolated from a sediment sample from a mangrove forest.</title>
        <authorList>
            <person name="Gupta V."/>
            <person name="Singh P.K."/>
            <person name="Korpole S."/>
            <person name="Tanuku N.R.S."/>
            <person name="Pinnaka A.K."/>
        </authorList>
    </citation>
    <scope>NUCLEOTIDE SEQUENCE [LARGE SCALE GENOMIC DNA]</scope>
    <source>
        <strain evidence="8 9">KCTC 33872</strain>
    </source>
</reference>
<evidence type="ECO:0000256" key="3">
    <source>
        <dbReference type="ARBA" id="ARBA00022692"/>
    </source>
</evidence>
<dbReference type="Proteomes" id="UP000434639">
    <property type="component" value="Unassembled WGS sequence"/>
</dbReference>
<evidence type="ECO:0000256" key="1">
    <source>
        <dbReference type="ARBA" id="ARBA00004651"/>
    </source>
</evidence>
<dbReference type="PANTHER" id="PTHR33545:SF4">
    <property type="entry name" value="UPF0750 MEMBRANE PROTEIN YXKD"/>
    <property type="match status" value="1"/>
</dbReference>
<feature type="transmembrane region" description="Helical" evidence="6">
    <location>
        <begin position="103"/>
        <end position="121"/>
    </location>
</feature>
<sequence length="278" mass="30431">MISTIKEYSMLIIGSFFFAIGVNLFAIPNELGEGGVTGISMLLYYVLAWSPGITNFVMNGILLIFGYRLLSKRVTYYSIISIVFTSVFLHVTEGMAAPVDEVILGTVFAGVFIGIGLGLVLRAGGTTGGSAILARMTQKYFGWSVSSSMMLFDMIVVLSSYFVIGAANTMYTVISIYISTKVLDYILEGFDTRKAATIISDHADEVAAKVNADMDRGATVISARGSYTQESRDILYIVINKQELFQLKKIVHSIDDKAFVVIHDVRDVFGEGFTFPKT</sequence>
<keyword evidence="2" id="KW-1003">Cell membrane</keyword>
<dbReference type="Pfam" id="PF02588">
    <property type="entry name" value="YitT_membrane"/>
    <property type="match status" value="1"/>
</dbReference>
<keyword evidence="4 6" id="KW-1133">Transmembrane helix</keyword>
<feature type="domain" description="DUF2179" evidence="7">
    <location>
        <begin position="216"/>
        <end position="270"/>
    </location>
</feature>
<name>A0A7X2V6Z5_9BACI</name>
<evidence type="ECO:0000313" key="8">
    <source>
        <dbReference type="EMBL" id="MTH55589.1"/>
    </source>
</evidence>
<feature type="transmembrane region" description="Helical" evidence="6">
    <location>
        <begin position="141"/>
        <end position="164"/>
    </location>
</feature>
<comment type="subcellular location">
    <subcellularLocation>
        <location evidence="1">Cell membrane</location>
        <topology evidence="1">Multi-pass membrane protein</topology>
    </subcellularLocation>
</comment>
<dbReference type="GO" id="GO:0005886">
    <property type="term" value="C:plasma membrane"/>
    <property type="evidence" value="ECO:0007669"/>
    <property type="project" value="UniProtKB-SubCell"/>
</dbReference>
<dbReference type="Gene3D" id="3.30.70.120">
    <property type="match status" value="1"/>
</dbReference>
<dbReference type="InterPro" id="IPR003740">
    <property type="entry name" value="YitT"/>
</dbReference>
<dbReference type="EMBL" id="WMIB01000033">
    <property type="protein sequence ID" value="MTH55589.1"/>
    <property type="molecule type" value="Genomic_DNA"/>
</dbReference>
<keyword evidence="3 6" id="KW-0812">Transmembrane</keyword>
<accession>A0A7X2V6Z5</accession>
<dbReference type="AlphaFoldDB" id="A0A7X2V6Z5"/>
<dbReference type="CDD" id="cd16380">
    <property type="entry name" value="YitT_C"/>
    <property type="match status" value="1"/>
</dbReference>
<keyword evidence="5 6" id="KW-0472">Membrane</keyword>
<dbReference type="InterPro" id="IPR051461">
    <property type="entry name" value="UPF0750_membrane"/>
</dbReference>
<dbReference type="PANTHER" id="PTHR33545">
    <property type="entry name" value="UPF0750 MEMBRANE PROTEIN YITT-RELATED"/>
    <property type="match status" value="1"/>
</dbReference>
<feature type="transmembrane region" description="Helical" evidence="6">
    <location>
        <begin position="42"/>
        <end position="67"/>
    </location>
</feature>
<comment type="caution">
    <text evidence="8">The sequence shown here is derived from an EMBL/GenBank/DDBJ whole genome shotgun (WGS) entry which is preliminary data.</text>
</comment>
<dbReference type="OrthoDB" id="1758221at2"/>
<proteinExistence type="predicted"/>
<evidence type="ECO:0000256" key="4">
    <source>
        <dbReference type="ARBA" id="ARBA00022989"/>
    </source>
</evidence>
<dbReference type="Pfam" id="PF10035">
    <property type="entry name" value="DUF2179"/>
    <property type="match status" value="1"/>
</dbReference>
<feature type="transmembrane region" description="Helical" evidence="6">
    <location>
        <begin position="74"/>
        <end position="91"/>
    </location>
</feature>
<keyword evidence="9" id="KW-1185">Reference proteome</keyword>
<evidence type="ECO:0000256" key="2">
    <source>
        <dbReference type="ARBA" id="ARBA00022475"/>
    </source>
</evidence>
<dbReference type="InterPro" id="IPR019264">
    <property type="entry name" value="DUF2179"/>
</dbReference>
<evidence type="ECO:0000313" key="9">
    <source>
        <dbReference type="Proteomes" id="UP000434639"/>
    </source>
</evidence>